<evidence type="ECO:0000313" key="2">
    <source>
        <dbReference type="Proteomes" id="UP000044602"/>
    </source>
</evidence>
<keyword evidence="2" id="KW-1185">Reference proteome</keyword>
<protein>
    <submittedName>
        <fullName evidence="1">Uncharacterized protein</fullName>
    </submittedName>
</protein>
<name>A0A0G4N6H6_VERLO</name>
<dbReference type="EMBL" id="CVQH01027305">
    <property type="protein sequence ID" value="CRK42082.1"/>
    <property type="molecule type" value="Genomic_DNA"/>
</dbReference>
<reference evidence="1 2" key="1">
    <citation type="submission" date="2015-05" db="EMBL/GenBank/DDBJ databases">
        <authorList>
            <person name="Wang D.B."/>
            <person name="Wang M."/>
        </authorList>
    </citation>
    <scope>NUCLEOTIDE SEQUENCE [LARGE SCALE GENOMIC DNA]</scope>
    <source>
        <strain evidence="1">VL1</strain>
    </source>
</reference>
<evidence type="ECO:0000313" key="1">
    <source>
        <dbReference type="EMBL" id="CRK42082.1"/>
    </source>
</evidence>
<proteinExistence type="predicted"/>
<sequence length="64" mass="7110">MTPEKTLRYSIGMNVKLKAVTAGHSLHELTMLVGTVRRIRSTTCSRLSPARNACIPKKDPMRDA</sequence>
<accession>A0A0G4N6H6</accession>
<dbReference type="AlphaFoldDB" id="A0A0G4N6H6"/>
<gene>
    <name evidence="1" type="ORF">BN1708_008643</name>
</gene>
<organism evidence="1 2">
    <name type="scientific">Verticillium longisporum</name>
    <name type="common">Verticillium dahliae var. longisporum</name>
    <dbReference type="NCBI Taxonomy" id="100787"/>
    <lineage>
        <taxon>Eukaryota</taxon>
        <taxon>Fungi</taxon>
        <taxon>Dikarya</taxon>
        <taxon>Ascomycota</taxon>
        <taxon>Pezizomycotina</taxon>
        <taxon>Sordariomycetes</taxon>
        <taxon>Hypocreomycetidae</taxon>
        <taxon>Glomerellales</taxon>
        <taxon>Plectosphaerellaceae</taxon>
        <taxon>Verticillium</taxon>
    </lineage>
</organism>
<dbReference type="Proteomes" id="UP000044602">
    <property type="component" value="Unassembled WGS sequence"/>
</dbReference>